<dbReference type="SUPFAM" id="SSF89028">
    <property type="entry name" value="Cobalamin adenosyltransferase-like"/>
    <property type="match status" value="1"/>
</dbReference>
<keyword evidence="9" id="KW-1185">Reference proteome</keyword>
<dbReference type="FunFam" id="1.20.1200.10:FF:000001">
    <property type="entry name" value="Cob(I)yrinic acid a,c-diamide adenosyltransferase"/>
    <property type="match status" value="1"/>
</dbReference>
<evidence type="ECO:0000313" key="8">
    <source>
        <dbReference type="EMBL" id="SBT06927.1"/>
    </source>
</evidence>
<comment type="catalytic activity">
    <reaction evidence="6">
        <text>2 cob(II)alamin + AH2 + 2 ATP = 2 adenosylcob(III)alamin + 2 triphosphate + A + 2 H(+)</text>
        <dbReference type="Rhea" id="RHEA:53304"/>
        <dbReference type="ChEBI" id="CHEBI:13193"/>
        <dbReference type="ChEBI" id="CHEBI:15378"/>
        <dbReference type="ChEBI" id="CHEBI:16304"/>
        <dbReference type="ChEBI" id="CHEBI:17499"/>
        <dbReference type="ChEBI" id="CHEBI:18036"/>
        <dbReference type="ChEBI" id="CHEBI:18408"/>
        <dbReference type="ChEBI" id="CHEBI:30616"/>
    </reaction>
</comment>
<accession>A0A1A8XR43</accession>
<dbReference type="InterPro" id="IPR029499">
    <property type="entry name" value="PduO-typ"/>
</dbReference>
<dbReference type="NCBIfam" id="TIGR00636">
    <property type="entry name" value="PduO_Nterm"/>
    <property type="match status" value="1"/>
</dbReference>
<comment type="subunit">
    <text evidence="2">Homotrimer.</text>
</comment>
<evidence type="ECO:0000256" key="5">
    <source>
        <dbReference type="ARBA" id="ARBA00022840"/>
    </source>
</evidence>
<evidence type="ECO:0000256" key="1">
    <source>
        <dbReference type="ARBA" id="ARBA00007487"/>
    </source>
</evidence>
<keyword evidence="6" id="KW-0169">Cobalamin biosynthesis</keyword>
<dbReference type="InterPro" id="IPR016030">
    <property type="entry name" value="CblAdoTrfase-like"/>
</dbReference>
<dbReference type="STRING" id="1860102.ACCAA_370021"/>
<dbReference type="RefSeq" id="WP_186407421.1">
    <property type="nucleotide sequence ID" value="NZ_FLQX01000113.1"/>
</dbReference>
<dbReference type="AlphaFoldDB" id="A0A1A8XR43"/>
<dbReference type="Gene3D" id="1.20.1200.10">
    <property type="entry name" value="Cobalamin adenosyltransferase-like"/>
    <property type="match status" value="1"/>
</dbReference>
<evidence type="ECO:0000256" key="3">
    <source>
        <dbReference type="ARBA" id="ARBA00022679"/>
    </source>
</evidence>
<reference evidence="8 9" key="1">
    <citation type="submission" date="2016-06" db="EMBL/GenBank/DDBJ databases">
        <authorList>
            <person name="Kjaerup R.B."/>
            <person name="Dalgaard T.S."/>
            <person name="Juul-Madsen H.R."/>
        </authorList>
    </citation>
    <scope>NUCLEOTIDE SEQUENCE [LARGE SCALE GENOMIC DNA]</scope>
    <source>
        <strain evidence="8">3</strain>
    </source>
</reference>
<comment type="similarity">
    <text evidence="1 6">Belongs to the Cob(I)alamin adenosyltransferase family.</text>
</comment>
<evidence type="ECO:0000256" key="2">
    <source>
        <dbReference type="ARBA" id="ARBA00011233"/>
    </source>
</evidence>
<proteinExistence type="inferred from homology"/>
<evidence type="ECO:0000256" key="6">
    <source>
        <dbReference type="RuleBase" id="RU366026"/>
    </source>
</evidence>
<keyword evidence="4 6" id="KW-0547">Nucleotide-binding</keyword>
<keyword evidence="3 6" id="KW-0808">Transferase</keyword>
<feature type="domain" description="Cobalamin adenosyltransferase-like" evidence="7">
    <location>
        <begin position="8"/>
        <end position="165"/>
    </location>
</feature>
<sequence length="186" mass="20026">MGNRLSKIVTRTGDAGTTGLGDGTRVAKDSLRVETIGQVDELNSTIGLLLTEEMPDEIRQALTGIQHDLFDLGGELCIPGMDMISDAQVVRLEDLVEQFNADLAPLKDFILPGGTRAAAIAHVARTVCRRAERQIVHLASTETVSGFARKYLNRLSDLLFVLGRALNSAGGRGDVLWVQGKNRGGE</sequence>
<dbReference type="PANTHER" id="PTHR12213:SF0">
    <property type="entry name" value="CORRINOID ADENOSYLTRANSFERASE MMAB"/>
    <property type="match status" value="1"/>
</dbReference>
<dbReference type="GO" id="GO:0009236">
    <property type="term" value="P:cobalamin biosynthetic process"/>
    <property type="evidence" value="ECO:0007669"/>
    <property type="project" value="UniProtKB-UniRule"/>
</dbReference>
<dbReference type="Pfam" id="PF01923">
    <property type="entry name" value="Cob_adeno_trans"/>
    <property type="match status" value="1"/>
</dbReference>
<dbReference type="GO" id="GO:0008817">
    <property type="term" value="F:corrinoid adenosyltransferase activity"/>
    <property type="evidence" value="ECO:0007669"/>
    <property type="project" value="TreeGrafter"/>
</dbReference>
<name>A0A1A8XR43_9PROT</name>
<dbReference type="PANTHER" id="PTHR12213">
    <property type="entry name" value="CORRINOID ADENOSYLTRANSFERASE"/>
    <property type="match status" value="1"/>
</dbReference>
<evidence type="ECO:0000256" key="4">
    <source>
        <dbReference type="ARBA" id="ARBA00022741"/>
    </source>
</evidence>
<dbReference type="Proteomes" id="UP000199169">
    <property type="component" value="Unassembled WGS sequence"/>
</dbReference>
<evidence type="ECO:0000313" key="9">
    <source>
        <dbReference type="Proteomes" id="UP000199169"/>
    </source>
</evidence>
<keyword evidence="5 6" id="KW-0067">ATP-binding</keyword>
<evidence type="ECO:0000259" key="7">
    <source>
        <dbReference type="Pfam" id="PF01923"/>
    </source>
</evidence>
<dbReference type="InterPro" id="IPR036451">
    <property type="entry name" value="CblAdoTrfase-like_sf"/>
</dbReference>
<dbReference type="GO" id="GO:0005524">
    <property type="term" value="F:ATP binding"/>
    <property type="evidence" value="ECO:0007669"/>
    <property type="project" value="UniProtKB-UniRule"/>
</dbReference>
<organism evidence="8 9">
    <name type="scientific">Candidatus Accumulibacter aalborgensis</name>
    <dbReference type="NCBI Taxonomy" id="1860102"/>
    <lineage>
        <taxon>Bacteria</taxon>
        <taxon>Pseudomonadati</taxon>
        <taxon>Pseudomonadota</taxon>
        <taxon>Betaproteobacteria</taxon>
        <taxon>Candidatus Accumulibacter</taxon>
    </lineage>
</organism>
<dbReference type="EC" id="2.5.1.-" evidence="6"/>
<dbReference type="EMBL" id="FLQX01000113">
    <property type="protein sequence ID" value="SBT06927.1"/>
    <property type="molecule type" value="Genomic_DNA"/>
</dbReference>
<gene>
    <name evidence="8" type="ORF">ACCAA_370021</name>
</gene>
<protein>
    <recommendedName>
        <fullName evidence="6">Cobalamin adenosyltransferase</fullName>
        <ecNumber evidence="6">2.5.1.-</ecNumber>
    </recommendedName>
</protein>